<dbReference type="Proteomes" id="UP000271974">
    <property type="component" value="Unassembled WGS sequence"/>
</dbReference>
<dbReference type="AlphaFoldDB" id="A0A3S1B6F8"/>
<dbReference type="GO" id="GO:0016020">
    <property type="term" value="C:membrane"/>
    <property type="evidence" value="ECO:0007669"/>
    <property type="project" value="UniProtKB-SubCell"/>
</dbReference>
<feature type="transmembrane region" description="Helical" evidence="7">
    <location>
        <begin position="266"/>
        <end position="287"/>
    </location>
</feature>
<keyword evidence="9" id="KW-1185">Reference proteome</keyword>
<dbReference type="STRING" id="188477.A0A3S1B6F8"/>
<protein>
    <recommendedName>
        <fullName evidence="6">Solute carrier family 35 member F5</fullName>
    </recommendedName>
</protein>
<comment type="caution">
    <text evidence="8">The sequence shown here is derived from an EMBL/GenBank/DDBJ whole genome shotgun (WGS) entry which is preliminary data.</text>
</comment>
<evidence type="ECO:0000256" key="5">
    <source>
        <dbReference type="ARBA" id="ARBA00023136"/>
    </source>
</evidence>
<dbReference type="SUPFAM" id="SSF103481">
    <property type="entry name" value="Multidrug resistance efflux transporter EmrE"/>
    <property type="match status" value="1"/>
</dbReference>
<feature type="transmembrane region" description="Helical" evidence="7">
    <location>
        <begin position="392"/>
        <end position="414"/>
    </location>
</feature>
<feature type="transmembrane region" description="Helical" evidence="7">
    <location>
        <begin position="210"/>
        <end position="229"/>
    </location>
</feature>
<evidence type="ECO:0000256" key="7">
    <source>
        <dbReference type="SAM" id="Phobius"/>
    </source>
</evidence>
<feature type="transmembrane region" description="Helical" evidence="7">
    <location>
        <begin position="353"/>
        <end position="380"/>
    </location>
</feature>
<keyword evidence="3 7" id="KW-0812">Transmembrane</keyword>
<reference evidence="8 9" key="1">
    <citation type="submission" date="2019-01" db="EMBL/GenBank/DDBJ databases">
        <title>A draft genome assembly of the solar-powered sea slug Elysia chlorotica.</title>
        <authorList>
            <person name="Cai H."/>
            <person name="Li Q."/>
            <person name="Fang X."/>
            <person name="Li J."/>
            <person name="Curtis N.E."/>
            <person name="Altenburger A."/>
            <person name="Shibata T."/>
            <person name="Feng M."/>
            <person name="Maeda T."/>
            <person name="Schwartz J.A."/>
            <person name="Shigenobu S."/>
            <person name="Lundholm N."/>
            <person name="Nishiyama T."/>
            <person name="Yang H."/>
            <person name="Hasebe M."/>
            <person name="Li S."/>
            <person name="Pierce S.K."/>
            <person name="Wang J."/>
        </authorList>
    </citation>
    <scope>NUCLEOTIDE SEQUENCE [LARGE SCALE GENOMIC DNA]</scope>
    <source>
        <strain evidence="8">EC2010</strain>
        <tissue evidence="8">Whole organism of an adult</tissue>
    </source>
</reference>
<organism evidence="8 9">
    <name type="scientific">Elysia chlorotica</name>
    <name type="common">Eastern emerald elysia</name>
    <name type="synonym">Sea slug</name>
    <dbReference type="NCBI Taxonomy" id="188477"/>
    <lineage>
        <taxon>Eukaryota</taxon>
        <taxon>Metazoa</taxon>
        <taxon>Spiralia</taxon>
        <taxon>Lophotrochozoa</taxon>
        <taxon>Mollusca</taxon>
        <taxon>Gastropoda</taxon>
        <taxon>Heterobranchia</taxon>
        <taxon>Euthyneura</taxon>
        <taxon>Panpulmonata</taxon>
        <taxon>Sacoglossa</taxon>
        <taxon>Placobranchoidea</taxon>
        <taxon>Plakobranchidae</taxon>
        <taxon>Elysia</taxon>
    </lineage>
</organism>
<evidence type="ECO:0000313" key="8">
    <source>
        <dbReference type="EMBL" id="RUS80938.1"/>
    </source>
</evidence>
<feature type="transmembrane region" description="Helical" evidence="7">
    <location>
        <begin position="299"/>
        <end position="321"/>
    </location>
</feature>
<sequence length="458" mass="51284">MLGLSRLGRTHRFMLGIIILLIVDVIWVVSSELTSYIFREANYSKPFFTTYVKTVMFSFYLFGFIVWKPWRDQCCLTRDGVLNLNAEVGTVSPPLEPDPMLGSPIYVPVKYDSHASGGESDDAGSGGSCRSVRFSNLSEVRQLSDTYALEHNLARLSYQASVEAAERLSILQNRLPIRQVLKLACLFCVLWFFANYTYQVGLEQTQPAVVNVLSSTSGLFTLICAAAFPSGPSDRFTLSKLVAVLISLGGIALVCKSDMKLEGGKVPFGAIWSLVSAALYSFYLVLIKRRVDTEDKMDIPMFFGFVGMFCMLLLWPGFLILNETREEVFEWPMDHQWMFILINGAIGTVLSEFLWLLGCFLTSSLVGTLSLSLVIPMSMLADGAIKNIKFGLWFYLGSVPIIVSFVAVSLLTHWDSWDPVLLAVKKFAQCLLRRKGLSRVRELDREQTASLITEESHH</sequence>
<dbReference type="EMBL" id="RQTK01000364">
    <property type="protein sequence ID" value="RUS80938.1"/>
    <property type="molecule type" value="Genomic_DNA"/>
</dbReference>
<evidence type="ECO:0000256" key="1">
    <source>
        <dbReference type="ARBA" id="ARBA00004141"/>
    </source>
</evidence>
<comment type="similarity">
    <text evidence="2">Belongs to the SLC35F solute transporter family.</text>
</comment>
<feature type="transmembrane region" description="Helical" evidence="7">
    <location>
        <begin position="180"/>
        <end position="198"/>
    </location>
</feature>
<feature type="transmembrane region" description="Helical" evidence="7">
    <location>
        <begin position="236"/>
        <end position="254"/>
    </location>
</feature>
<proteinExistence type="inferred from homology"/>
<comment type="subcellular location">
    <subcellularLocation>
        <location evidence="1">Membrane</location>
        <topology evidence="1">Multi-pass membrane protein</topology>
    </subcellularLocation>
</comment>
<evidence type="ECO:0000256" key="2">
    <source>
        <dbReference type="ARBA" id="ARBA00007863"/>
    </source>
</evidence>
<keyword evidence="4 7" id="KW-1133">Transmembrane helix</keyword>
<dbReference type="PANTHER" id="PTHR23051">
    <property type="entry name" value="SOLUTE CARRIER FAMILY 35, MEMBER F5"/>
    <property type="match status" value="1"/>
</dbReference>
<evidence type="ECO:0000256" key="3">
    <source>
        <dbReference type="ARBA" id="ARBA00022692"/>
    </source>
</evidence>
<keyword evidence="5 7" id="KW-0472">Membrane</keyword>
<evidence type="ECO:0000256" key="4">
    <source>
        <dbReference type="ARBA" id="ARBA00022989"/>
    </source>
</evidence>
<name>A0A3S1B6F8_ELYCH</name>
<dbReference type="PANTHER" id="PTHR23051:SF0">
    <property type="entry name" value="SOLUTE CARRIER FAMILY 35 MEMBER F5"/>
    <property type="match status" value="1"/>
</dbReference>
<evidence type="ECO:0000256" key="6">
    <source>
        <dbReference type="ARBA" id="ARBA00040744"/>
    </source>
</evidence>
<gene>
    <name evidence="8" type="ORF">EGW08_011289</name>
</gene>
<dbReference type="OrthoDB" id="10041630at2759"/>
<evidence type="ECO:0000313" key="9">
    <source>
        <dbReference type="Proteomes" id="UP000271974"/>
    </source>
</evidence>
<feature type="transmembrane region" description="Helical" evidence="7">
    <location>
        <begin position="12"/>
        <end position="30"/>
    </location>
</feature>
<accession>A0A3S1B6F8</accession>
<feature type="transmembrane region" description="Helical" evidence="7">
    <location>
        <begin position="50"/>
        <end position="67"/>
    </location>
</feature>
<dbReference type="InterPro" id="IPR037185">
    <property type="entry name" value="EmrE-like"/>
</dbReference>